<dbReference type="AlphaFoldDB" id="A0A1L9V7M8"/>
<reference evidence="3" key="1">
    <citation type="journal article" date="2017" name="Genome Biol.">
        <title>Comparative genomics reveals high biological diversity and specific adaptations in the industrially and medically important fungal genus Aspergillus.</title>
        <authorList>
            <person name="de Vries R.P."/>
            <person name="Riley R."/>
            <person name="Wiebenga A."/>
            <person name="Aguilar-Osorio G."/>
            <person name="Amillis S."/>
            <person name="Uchima C.A."/>
            <person name="Anderluh G."/>
            <person name="Asadollahi M."/>
            <person name="Askin M."/>
            <person name="Barry K."/>
            <person name="Battaglia E."/>
            <person name="Bayram O."/>
            <person name="Benocci T."/>
            <person name="Braus-Stromeyer S.A."/>
            <person name="Caldana C."/>
            <person name="Canovas D."/>
            <person name="Cerqueira G.C."/>
            <person name="Chen F."/>
            <person name="Chen W."/>
            <person name="Choi C."/>
            <person name="Clum A."/>
            <person name="Dos Santos R.A."/>
            <person name="Damasio A.R."/>
            <person name="Diallinas G."/>
            <person name="Emri T."/>
            <person name="Fekete E."/>
            <person name="Flipphi M."/>
            <person name="Freyberg S."/>
            <person name="Gallo A."/>
            <person name="Gournas C."/>
            <person name="Habgood R."/>
            <person name="Hainaut M."/>
            <person name="Harispe M.L."/>
            <person name="Henrissat B."/>
            <person name="Hilden K.S."/>
            <person name="Hope R."/>
            <person name="Hossain A."/>
            <person name="Karabika E."/>
            <person name="Karaffa L."/>
            <person name="Karanyi Z."/>
            <person name="Krasevec N."/>
            <person name="Kuo A."/>
            <person name="Kusch H."/>
            <person name="LaButti K."/>
            <person name="Lagendijk E.L."/>
            <person name="Lapidus A."/>
            <person name="Levasseur A."/>
            <person name="Lindquist E."/>
            <person name="Lipzen A."/>
            <person name="Logrieco A.F."/>
            <person name="MacCabe A."/>
            <person name="Maekelae M.R."/>
            <person name="Malavazi I."/>
            <person name="Melin P."/>
            <person name="Meyer V."/>
            <person name="Mielnichuk N."/>
            <person name="Miskei M."/>
            <person name="Molnar A.P."/>
            <person name="Mule G."/>
            <person name="Ngan C.Y."/>
            <person name="Orejas M."/>
            <person name="Orosz E."/>
            <person name="Ouedraogo J.P."/>
            <person name="Overkamp K.M."/>
            <person name="Park H.-S."/>
            <person name="Perrone G."/>
            <person name="Piumi F."/>
            <person name="Punt P.J."/>
            <person name="Ram A.F."/>
            <person name="Ramon A."/>
            <person name="Rauscher S."/>
            <person name="Record E."/>
            <person name="Riano-Pachon D.M."/>
            <person name="Robert V."/>
            <person name="Roehrig J."/>
            <person name="Ruller R."/>
            <person name="Salamov A."/>
            <person name="Salih N.S."/>
            <person name="Samson R.A."/>
            <person name="Sandor E."/>
            <person name="Sanguinetti M."/>
            <person name="Schuetze T."/>
            <person name="Sepcic K."/>
            <person name="Shelest E."/>
            <person name="Sherlock G."/>
            <person name="Sophianopoulou V."/>
            <person name="Squina F.M."/>
            <person name="Sun H."/>
            <person name="Susca A."/>
            <person name="Todd R.B."/>
            <person name="Tsang A."/>
            <person name="Unkles S.E."/>
            <person name="van de Wiele N."/>
            <person name="van Rossen-Uffink D."/>
            <person name="Oliveira J.V."/>
            <person name="Vesth T.C."/>
            <person name="Visser J."/>
            <person name="Yu J.-H."/>
            <person name="Zhou M."/>
            <person name="Andersen M.R."/>
            <person name="Archer D.B."/>
            <person name="Baker S.E."/>
            <person name="Benoit I."/>
            <person name="Brakhage A.A."/>
            <person name="Braus G.H."/>
            <person name="Fischer R."/>
            <person name="Frisvad J.C."/>
            <person name="Goldman G.H."/>
            <person name="Houbraken J."/>
            <person name="Oakley B."/>
            <person name="Pocsi I."/>
            <person name="Scazzocchio C."/>
            <person name="Seiboth B."/>
            <person name="vanKuyk P.A."/>
            <person name="Wortman J."/>
            <person name="Dyer P.S."/>
            <person name="Grigoriev I.V."/>
        </authorList>
    </citation>
    <scope>NUCLEOTIDE SEQUENCE [LARGE SCALE GENOMIC DNA]</scope>
    <source>
        <strain evidence="3">CBS 516.65</strain>
    </source>
</reference>
<feature type="region of interest" description="Disordered" evidence="1">
    <location>
        <begin position="1"/>
        <end position="23"/>
    </location>
</feature>
<keyword evidence="3" id="KW-1185">Reference proteome</keyword>
<sequence>MKTARDSTRRLTESNLEQHGELLQRQELNTRTVPWAEKVIKDEQIHQFYSQSHLRALERRHPQDAIRDIHLAATSVSRTDSSIGSLKLFEPQQGMCREDPLERFLTPDGCGGPYARAALREMGYSFGSMDGREERKQIAQQRAEAVVKRKARERTVDSRRS</sequence>
<dbReference type="GeneID" id="34466781"/>
<dbReference type="OrthoDB" id="4224309at2759"/>
<dbReference type="STRING" id="1160497.A0A1L9V7M8"/>
<accession>A0A1L9V7M8</accession>
<evidence type="ECO:0000313" key="2">
    <source>
        <dbReference type="EMBL" id="OJJ79916.1"/>
    </source>
</evidence>
<dbReference type="RefSeq" id="XP_022396614.1">
    <property type="nucleotide sequence ID" value="XM_022550521.1"/>
</dbReference>
<proteinExistence type="predicted"/>
<dbReference type="Proteomes" id="UP000184300">
    <property type="component" value="Unassembled WGS sequence"/>
</dbReference>
<evidence type="ECO:0000256" key="1">
    <source>
        <dbReference type="SAM" id="MobiDB-lite"/>
    </source>
</evidence>
<organism evidence="2 3">
    <name type="scientific">Aspergillus glaucus CBS 516.65</name>
    <dbReference type="NCBI Taxonomy" id="1160497"/>
    <lineage>
        <taxon>Eukaryota</taxon>
        <taxon>Fungi</taxon>
        <taxon>Dikarya</taxon>
        <taxon>Ascomycota</taxon>
        <taxon>Pezizomycotina</taxon>
        <taxon>Eurotiomycetes</taxon>
        <taxon>Eurotiomycetidae</taxon>
        <taxon>Eurotiales</taxon>
        <taxon>Aspergillaceae</taxon>
        <taxon>Aspergillus</taxon>
        <taxon>Aspergillus subgen. Aspergillus</taxon>
    </lineage>
</organism>
<name>A0A1L9V7M8_ASPGL</name>
<protein>
    <submittedName>
        <fullName evidence="2">Uncharacterized protein</fullName>
    </submittedName>
</protein>
<evidence type="ECO:0000313" key="3">
    <source>
        <dbReference type="Proteomes" id="UP000184300"/>
    </source>
</evidence>
<dbReference type="VEuPathDB" id="FungiDB:ASPGLDRAFT_925000"/>
<dbReference type="EMBL" id="KV878914">
    <property type="protein sequence ID" value="OJJ79916.1"/>
    <property type="molecule type" value="Genomic_DNA"/>
</dbReference>
<gene>
    <name evidence="2" type="ORF">ASPGLDRAFT_925000</name>
</gene>